<dbReference type="EMBL" id="JAUIQD010000003">
    <property type="protein sequence ID" value="KAK3357118.1"/>
    <property type="molecule type" value="Genomic_DNA"/>
</dbReference>
<proteinExistence type="predicted"/>
<gene>
    <name evidence="2" type="ORF">B0T25DRAFT_147514</name>
</gene>
<protein>
    <submittedName>
        <fullName evidence="2">Uncharacterized protein</fullName>
    </submittedName>
</protein>
<sequence length="200" mass="22364">MPSLGVGMACRSSRFTRRERAGQQGSGNWPLAFSNSRGGAALARDWSSLRTGFLIRSKPLHNRLPGPQNTAHDITCPCHGSMARSRANKRARRVQGLPWTAQTGSHKQLTPQTTRCKTVAQQDQLVTQPMPHLQQVKSCAELVLPNCARWWTRMDPEGSSSRRVNFRTSTIPRSASQAHKPRAYLRMRRHRSQVTASGSR</sequence>
<keyword evidence="3" id="KW-1185">Reference proteome</keyword>
<dbReference type="Proteomes" id="UP001275084">
    <property type="component" value="Unassembled WGS sequence"/>
</dbReference>
<reference evidence="2" key="1">
    <citation type="journal article" date="2023" name="Mol. Phylogenet. Evol.">
        <title>Genome-scale phylogeny and comparative genomics of the fungal order Sordariales.</title>
        <authorList>
            <person name="Hensen N."/>
            <person name="Bonometti L."/>
            <person name="Westerberg I."/>
            <person name="Brannstrom I.O."/>
            <person name="Guillou S."/>
            <person name="Cros-Aarteil S."/>
            <person name="Calhoun S."/>
            <person name="Haridas S."/>
            <person name="Kuo A."/>
            <person name="Mondo S."/>
            <person name="Pangilinan J."/>
            <person name="Riley R."/>
            <person name="LaButti K."/>
            <person name="Andreopoulos B."/>
            <person name="Lipzen A."/>
            <person name="Chen C."/>
            <person name="Yan M."/>
            <person name="Daum C."/>
            <person name="Ng V."/>
            <person name="Clum A."/>
            <person name="Steindorff A."/>
            <person name="Ohm R.A."/>
            <person name="Martin F."/>
            <person name="Silar P."/>
            <person name="Natvig D.O."/>
            <person name="Lalanne C."/>
            <person name="Gautier V."/>
            <person name="Ament-Velasquez S.L."/>
            <person name="Kruys A."/>
            <person name="Hutchinson M.I."/>
            <person name="Powell A.J."/>
            <person name="Barry K."/>
            <person name="Miller A.N."/>
            <person name="Grigoriev I.V."/>
            <person name="Debuchy R."/>
            <person name="Gladieux P."/>
            <person name="Hiltunen Thoren M."/>
            <person name="Johannesson H."/>
        </authorList>
    </citation>
    <scope>NUCLEOTIDE SEQUENCE</scope>
    <source>
        <strain evidence="2">CBS 955.72</strain>
    </source>
</reference>
<evidence type="ECO:0000313" key="3">
    <source>
        <dbReference type="Proteomes" id="UP001275084"/>
    </source>
</evidence>
<comment type="caution">
    <text evidence="2">The sequence shown here is derived from an EMBL/GenBank/DDBJ whole genome shotgun (WGS) entry which is preliminary data.</text>
</comment>
<accession>A0AAJ0MG46</accession>
<reference evidence="2" key="2">
    <citation type="submission" date="2023-06" db="EMBL/GenBank/DDBJ databases">
        <authorList>
            <consortium name="Lawrence Berkeley National Laboratory"/>
            <person name="Haridas S."/>
            <person name="Hensen N."/>
            <person name="Bonometti L."/>
            <person name="Westerberg I."/>
            <person name="Brannstrom I.O."/>
            <person name="Guillou S."/>
            <person name="Cros-Aarteil S."/>
            <person name="Calhoun S."/>
            <person name="Kuo A."/>
            <person name="Mondo S."/>
            <person name="Pangilinan J."/>
            <person name="Riley R."/>
            <person name="Labutti K."/>
            <person name="Andreopoulos B."/>
            <person name="Lipzen A."/>
            <person name="Chen C."/>
            <person name="Yanf M."/>
            <person name="Daum C."/>
            <person name="Ng V."/>
            <person name="Clum A."/>
            <person name="Steindorff A."/>
            <person name="Ohm R."/>
            <person name="Martin F."/>
            <person name="Silar P."/>
            <person name="Natvig D."/>
            <person name="Lalanne C."/>
            <person name="Gautier V."/>
            <person name="Ament-Velasquez S.L."/>
            <person name="Kruys A."/>
            <person name="Hutchinson M.I."/>
            <person name="Powell A.J."/>
            <person name="Barry K."/>
            <person name="Miller A.N."/>
            <person name="Grigoriev I.V."/>
            <person name="Debuchy R."/>
            <person name="Gladieux P."/>
            <person name="Thoren M.H."/>
            <person name="Johannesson H."/>
        </authorList>
    </citation>
    <scope>NUCLEOTIDE SEQUENCE</scope>
    <source>
        <strain evidence="2">CBS 955.72</strain>
    </source>
</reference>
<name>A0AAJ0MG46_9PEZI</name>
<evidence type="ECO:0000313" key="2">
    <source>
        <dbReference type="EMBL" id="KAK3357118.1"/>
    </source>
</evidence>
<dbReference type="AlphaFoldDB" id="A0AAJ0MG46"/>
<organism evidence="2 3">
    <name type="scientific">Lasiosphaeria hispida</name>
    <dbReference type="NCBI Taxonomy" id="260671"/>
    <lineage>
        <taxon>Eukaryota</taxon>
        <taxon>Fungi</taxon>
        <taxon>Dikarya</taxon>
        <taxon>Ascomycota</taxon>
        <taxon>Pezizomycotina</taxon>
        <taxon>Sordariomycetes</taxon>
        <taxon>Sordariomycetidae</taxon>
        <taxon>Sordariales</taxon>
        <taxon>Lasiosphaeriaceae</taxon>
        <taxon>Lasiosphaeria</taxon>
    </lineage>
</organism>
<evidence type="ECO:0000256" key="1">
    <source>
        <dbReference type="SAM" id="MobiDB-lite"/>
    </source>
</evidence>
<feature type="region of interest" description="Disordered" evidence="1">
    <location>
        <begin position="14"/>
        <end position="34"/>
    </location>
</feature>